<feature type="region of interest" description="Disordered" evidence="4">
    <location>
        <begin position="334"/>
        <end position="460"/>
    </location>
</feature>
<dbReference type="Pfam" id="PF11559">
    <property type="entry name" value="ADIP"/>
    <property type="match status" value="1"/>
</dbReference>
<feature type="region of interest" description="Disordered" evidence="4">
    <location>
        <begin position="174"/>
        <end position="195"/>
    </location>
</feature>
<accession>A0A292Q7W6</accession>
<protein>
    <recommendedName>
        <fullName evidence="7">NIMA interactive protein</fullName>
    </recommendedName>
</protein>
<reference evidence="5" key="1">
    <citation type="submission" date="2015-10" db="EMBL/GenBank/DDBJ databases">
        <authorList>
            <person name="Regsiter A."/>
            <person name="william w."/>
        </authorList>
    </citation>
    <scope>NUCLEOTIDE SEQUENCE</scope>
    <source>
        <strain evidence="5">Montdore</strain>
    </source>
</reference>
<evidence type="ECO:0000256" key="4">
    <source>
        <dbReference type="SAM" id="MobiDB-lite"/>
    </source>
</evidence>
<dbReference type="AlphaFoldDB" id="A0A292Q7W6"/>
<evidence type="ECO:0000313" key="6">
    <source>
        <dbReference type="Proteomes" id="UP001412239"/>
    </source>
</evidence>
<sequence>MDPRDLKSASTYVNNQLASRGLLRGNPIPFHKPGDDDGTPAKIINLVHELIARRDREGEQREDLALTIRTLRTTEVRQNETIEQLKEKNRELERRNAILDSQARSFNSTLRTVEASANALRHEAARLKTLLAQVRTQCANDIRKRDIQIQKMKERLTDSSRRGRAPMAHISVIGVPKGSVSGGDEDGATTTAAGNSLGADTADFLTTLSQGLADENDNLIALIRQTLSTLKTIQGLPDNGGLHAPEEDVEDVEDVENPVIAPPASFDALSDDLEGVLYSLKELLNQPNYVPLEELAERDAEIARLVAKNETLEEEWRKAIELVDGWNKTLARNLDKGKAKESKAAAKERKRGQRALADIVNRKDNIAAPPEEDNETEDKLVGKEAETECVNDSRDEDMDDIQLLVVEALNPVEPTRRRSLRNKEKQPKQTPSPKSIVKKKRKSTRKSRGLSSRELESLAS</sequence>
<gene>
    <name evidence="5" type="ORF">GSTUAT00000791001</name>
</gene>
<feature type="compositionally biased region" description="Basic residues" evidence="4">
    <location>
        <begin position="436"/>
        <end position="448"/>
    </location>
</feature>
<evidence type="ECO:0000256" key="3">
    <source>
        <dbReference type="SAM" id="Coils"/>
    </source>
</evidence>
<feature type="compositionally biased region" description="Basic and acidic residues" evidence="4">
    <location>
        <begin position="451"/>
        <end position="460"/>
    </location>
</feature>
<keyword evidence="2 3" id="KW-0175">Coiled coil</keyword>
<dbReference type="Proteomes" id="UP001412239">
    <property type="component" value="Unassembled WGS sequence"/>
</dbReference>
<evidence type="ECO:0000256" key="1">
    <source>
        <dbReference type="ARBA" id="ARBA00009291"/>
    </source>
</evidence>
<dbReference type="InterPro" id="IPR021622">
    <property type="entry name" value="Afadin/alpha-actinin-bd"/>
</dbReference>
<comment type="similarity">
    <text evidence="1">Belongs to the ADIP family.</text>
</comment>
<keyword evidence="6" id="KW-1185">Reference proteome</keyword>
<evidence type="ECO:0000256" key="2">
    <source>
        <dbReference type="ARBA" id="ARBA00023054"/>
    </source>
</evidence>
<evidence type="ECO:0008006" key="7">
    <source>
        <dbReference type="Google" id="ProtNLM"/>
    </source>
</evidence>
<dbReference type="EMBL" id="LN890950">
    <property type="protein sequence ID" value="CUS15171.1"/>
    <property type="molecule type" value="Genomic_DNA"/>
</dbReference>
<proteinExistence type="inferred from homology"/>
<evidence type="ECO:0000313" key="5">
    <source>
        <dbReference type="EMBL" id="CUS15171.1"/>
    </source>
</evidence>
<name>A0A292Q7W6_9PEZI</name>
<organism evidence="5 6">
    <name type="scientific">Tuber aestivum</name>
    <name type="common">summer truffle</name>
    <dbReference type="NCBI Taxonomy" id="59557"/>
    <lineage>
        <taxon>Eukaryota</taxon>
        <taxon>Fungi</taxon>
        <taxon>Dikarya</taxon>
        <taxon>Ascomycota</taxon>
        <taxon>Pezizomycotina</taxon>
        <taxon>Pezizomycetes</taxon>
        <taxon>Pezizales</taxon>
        <taxon>Tuberaceae</taxon>
        <taxon>Tuber</taxon>
    </lineage>
</organism>
<feature type="compositionally biased region" description="Basic and acidic residues" evidence="4">
    <location>
        <begin position="334"/>
        <end position="347"/>
    </location>
</feature>
<feature type="coiled-coil region" evidence="3">
    <location>
        <begin position="68"/>
        <end position="137"/>
    </location>
</feature>
<feature type="compositionally biased region" description="Basic and acidic residues" evidence="4">
    <location>
        <begin position="377"/>
        <end position="386"/>
    </location>
</feature>